<dbReference type="PIRSF" id="PIRSF002191">
    <property type="entry name" value="Ribosomal_L19"/>
    <property type="match status" value="1"/>
</dbReference>
<keyword evidence="3" id="KW-0687">Ribonucleoprotein</keyword>
<dbReference type="PROSITE" id="PS01015">
    <property type="entry name" value="RIBOSOMAL_L19"/>
    <property type="match status" value="1"/>
</dbReference>
<evidence type="ECO:0000256" key="2">
    <source>
        <dbReference type="ARBA" id="ARBA00022980"/>
    </source>
</evidence>
<proteinExistence type="inferred from homology"/>
<name>A0A1U6ZGH1_9RHOD</name>
<dbReference type="InterPro" id="IPR001857">
    <property type="entry name" value="Ribosomal_bL19"/>
</dbReference>
<keyword evidence="2 4" id="KW-0689">Ribosomal protein</keyword>
<sequence length="123" mass="14145">MKANNTKLSQLMSSVEKPFMKNEIPETKVGDTIQLGLMVKEGNKTREQLCEGVILARKRRNSLNTSLTLRCSFQGIGVERVFFLNSPRITFVKVIRRAKVRRAKLYYLRDLLGKAGRLKQIFN</sequence>
<gene>
    <name evidence="4" type="primary">rpl19</name>
</gene>
<dbReference type="GO" id="GO:0003735">
    <property type="term" value="F:structural constituent of ribosome"/>
    <property type="evidence" value="ECO:0007669"/>
    <property type="project" value="InterPro"/>
</dbReference>
<dbReference type="Pfam" id="PF01245">
    <property type="entry name" value="Ribosomal_L19"/>
    <property type="match status" value="1"/>
</dbReference>
<dbReference type="Gene3D" id="2.30.30.790">
    <property type="match status" value="1"/>
</dbReference>
<dbReference type="InterPro" id="IPR008991">
    <property type="entry name" value="Translation_prot_SH3-like_sf"/>
</dbReference>
<evidence type="ECO:0000256" key="1">
    <source>
        <dbReference type="ARBA" id="ARBA00005781"/>
    </source>
</evidence>
<dbReference type="PANTHER" id="PTHR15680">
    <property type="entry name" value="RIBOSOMAL PROTEIN L19"/>
    <property type="match status" value="1"/>
</dbReference>
<comment type="similarity">
    <text evidence="1">Belongs to the bacterial ribosomal protein bL19 family.</text>
</comment>
<dbReference type="HAMAP" id="MF_00402">
    <property type="entry name" value="Ribosomal_bL19"/>
    <property type="match status" value="1"/>
</dbReference>
<dbReference type="EMBL" id="KT716756">
    <property type="protein sequence ID" value="ALL97277.1"/>
    <property type="molecule type" value="Genomic_DNA"/>
</dbReference>
<evidence type="ECO:0000313" key="4">
    <source>
        <dbReference type="EMBL" id="ALL97277.1"/>
    </source>
</evidence>
<dbReference type="SUPFAM" id="SSF50104">
    <property type="entry name" value="Translation proteins SH3-like domain"/>
    <property type="match status" value="1"/>
</dbReference>
<dbReference type="AlphaFoldDB" id="A0A1U6ZGH1"/>
<protein>
    <submittedName>
        <fullName evidence="4">Ribosomal protein L19</fullName>
    </submittedName>
</protein>
<evidence type="ECO:0000256" key="3">
    <source>
        <dbReference type="ARBA" id="ARBA00023274"/>
    </source>
</evidence>
<dbReference type="GO" id="GO:1990904">
    <property type="term" value="C:ribonucleoprotein complex"/>
    <property type="evidence" value="ECO:0007669"/>
    <property type="project" value="UniProtKB-KW"/>
</dbReference>
<dbReference type="GO" id="GO:0005840">
    <property type="term" value="C:ribosome"/>
    <property type="evidence" value="ECO:0007669"/>
    <property type="project" value="UniProtKB-KW"/>
</dbReference>
<organism evidence="4">
    <name type="scientific">Pyropia endiviifolia</name>
    <dbReference type="NCBI Taxonomy" id="1699272"/>
    <lineage>
        <taxon>Eukaryota</taxon>
        <taxon>Rhodophyta</taxon>
        <taxon>Bangiophyceae</taxon>
        <taxon>Bangiales</taxon>
        <taxon>Bangiaceae</taxon>
        <taxon>Pyropia</taxon>
    </lineage>
</organism>
<reference evidence="4" key="1">
    <citation type="submission" date="2015-09" db="EMBL/GenBank/DDBJ databases">
        <authorList>
            <person name="Jackson K.R."/>
            <person name="Lunt B.L."/>
            <person name="Fisher J.N.B."/>
            <person name="Gardner A.V."/>
            <person name="Bailey M.E."/>
            <person name="Deus L.M."/>
            <person name="Earl A.S."/>
            <person name="Gibby P.D."/>
            <person name="Hartmann K.A."/>
            <person name="Liu J.E."/>
            <person name="Manci A.M."/>
            <person name="Nielsen D.A."/>
            <person name="Solomon M.B."/>
            <person name="Breakwell D.P."/>
            <person name="Burnett S.H."/>
            <person name="Grose J.H."/>
        </authorList>
    </citation>
    <scope>NUCLEOTIDE SEQUENCE</scope>
</reference>
<dbReference type="PRINTS" id="PR00061">
    <property type="entry name" value="RIBOSOMALL19"/>
</dbReference>
<keyword evidence="4" id="KW-0934">Plastid</keyword>
<dbReference type="NCBIfam" id="TIGR01024">
    <property type="entry name" value="rplS_bact"/>
    <property type="match status" value="1"/>
</dbReference>
<dbReference type="PANTHER" id="PTHR15680:SF9">
    <property type="entry name" value="LARGE RIBOSOMAL SUBUNIT PROTEIN BL19M"/>
    <property type="match status" value="1"/>
</dbReference>
<geneLocation type="plastid" evidence="4"/>
<dbReference type="InterPro" id="IPR038657">
    <property type="entry name" value="Ribosomal_bL19_sf"/>
</dbReference>
<dbReference type="GO" id="GO:0006412">
    <property type="term" value="P:translation"/>
    <property type="evidence" value="ECO:0007669"/>
    <property type="project" value="InterPro"/>
</dbReference>
<accession>A0A1U6ZGH1</accession>
<dbReference type="InterPro" id="IPR018257">
    <property type="entry name" value="Ribosomal_bL19_CS"/>
</dbReference>